<sequence length="413" mass="46573">MSEQNNHMNDYKVIVEFNSDRIVSYLPNGQFTEEIFRNEACFGLVACKLNQLEQTPKIEFYHKSGNWRPLVTASDYSRAAITLISNHTLFVSVKEAADEDQDMTQGENIVVSRDLLTSLTAQMAKLELSIRMDRLKSTSNEVFFDIDSGNTELFDFFSKMGSTEKLEEVMRGYKKHAQWVEKFNNDEKYLEHQLETLLVLARHPVVPQAAAAPAHVAPVPTSPRPMERAERPESASNYPFTLNVFQKDLNFCFQLKNNTGVYYKNSLSIVTNLDDGAHTISVPHGIGPHNQRTFTRFKREFSPECTVADFMYFQIKDSDGSSVLFEGIRSKFDAEQSTFKLRAVNHPTLNGINLERVQRGVSGVSGTSLPSAHSSVDEGDIISTSIGSNAVPSSGGRTFEEYDFLSETEYEDY</sequence>
<comment type="caution">
    <text evidence="3">The sequence shown here is derived from an EMBL/GenBank/DDBJ whole genome shotgun (WGS) entry which is preliminary data.</text>
</comment>
<protein>
    <recommendedName>
        <fullName evidence="2">Autophagy protein Atg19/Atg34 C-terminal domain-containing protein</fullName>
    </recommendedName>
</protein>
<dbReference type="InterPro" id="IPR024543">
    <property type="entry name" value="Atg19/Atg34_C"/>
</dbReference>
<accession>A0AAV5RUU5</accession>
<dbReference type="Pfam" id="PF12744">
    <property type="entry name" value="ATG19"/>
    <property type="match status" value="1"/>
</dbReference>
<name>A0AAV5RUU5_MAUHU</name>
<proteinExistence type="predicted"/>
<feature type="domain" description="Autophagy protein Atg19/Atg34 C-terminal" evidence="2">
    <location>
        <begin position="145"/>
        <end position="323"/>
    </location>
</feature>
<evidence type="ECO:0000313" key="3">
    <source>
        <dbReference type="EMBL" id="GMM55300.1"/>
    </source>
</evidence>
<evidence type="ECO:0000259" key="2">
    <source>
        <dbReference type="Pfam" id="PF12744"/>
    </source>
</evidence>
<evidence type="ECO:0000256" key="1">
    <source>
        <dbReference type="SAM" id="MobiDB-lite"/>
    </source>
</evidence>
<dbReference type="Proteomes" id="UP001377567">
    <property type="component" value="Unassembled WGS sequence"/>
</dbReference>
<organism evidence="3 4">
    <name type="scientific">Maudiozyma humilis</name>
    <name type="common">Sour dough yeast</name>
    <name type="synonym">Kazachstania humilis</name>
    <dbReference type="NCBI Taxonomy" id="51915"/>
    <lineage>
        <taxon>Eukaryota</taxon>
        <taxon>Fungi</taxon>
        <taxon>Dikarya</taxon>
        <taxon>Ascomycota</taxon>
        <taxon>Saccharomycotina</taxon>
        <taxon>Saccharomycetes</taxon>
        <taxon>Saccharomycetales</taxon>
        <taxon>Saccharomycetaceae</taxon>
        <taxon>Maudiozyma</taxon>
    </lineage>
</organism>
<feature type="region of interest" description="Disordered" evidence="1">
    <location>
        <begin position="213"/>
        <end position="233"/>
    </location>
</feature>
<evidence type="ECO:0000313" key="4">
    <source>
        <dbReference type="Proteomes" id="UP001377567"/>
    </source>
</evidence>
<dbReference type="AlphaFoldDB" id="A0AAV5RUU5"/>
<keyword evidence="4" id="KW-1185">Reference proteome</keyword>
<gene>
    <name evidence="3" type="ORF">DAKH74_019160</name>
</gene>
<dbReference type="EMBL" id="BTGD01000005">
    <property type="protein sequence ID" value="GMM55300.1"/>
    <property type="molecule type" value="Genomic_DNA"/>
</dbReference>
<reference evidence="3 4" key="1">
    <citation type="journal article" date="2023" name="Elife">
        <title>Identification of key yeast species and microbe-microbe interactions impacting larval growth of Drosophila in the wild.</title>
        <authorList>
            <person name="Mure A."/>
            <person name="Sugiura Y."/>
            <person name="Maeda R."/>
            <person name="Honda K."/>
            <person name="Sakurai N."/>
            <person name="Takahashi Y."/>
            <person name="Watada M."/>
            <person name="Katoh T."/>
            <person name="Gotoh A."/>
            <person name="Gotoh Y."/>
            <person name="Taniguchi I."/>
            <person name="Nakamura K."/>
            <person name="Hayashi T."/>
            <person name="Katayama T."/>
            <person name="Uemura T."/>
            <person name="Hattori Y."/>
        </authorList>
    </citation>
    <scope>NUCLEOTIDE SEQUENCE [LARGE SCALE GENOMIC DNA]</scope>
    <source>
        <strain evidence="3 4">KH-74</strain>
    </source>
</reference>